<gene>
    <name evidence="1" type="ORF">FB465_2091</name>
</gene>
<dbReference type="Proteomes" id="UP000318416">
    <property type="component" value="Unassembled WGS sequence"/>
</dbReference>
<evidence type="ECO:0000313" key="2">
    <source>
        <dbReference type="Proteomes" id="UP000318416"/>
    </source>
</evidence>
<dbReference type="EMBL" id="VIVR01000001">
    <property type="protein sequence ID" value="TWE17086.1"/>
    <property type="molecule type" value="Genomic_DNA"/>
</dbReference>
<keyword evidence="2" id="KW-1185">Reference proteome</keyword>
<sequence length="72" mass="7740">MAGDSVRVLLLQLFDAAPVVRPAELVGEHAQHRTVVERHGLVASGGPSRIARHSGFTREYIAKIRDGKGPKG</sequence>
<organism evidence="1 2">
    <name type="scientific">Kitasatospora atroaurantiaca</name>
    <dbReference type="NCBI Taxonomy" id="285545"/>
    <lineage>
        <taxon>Bacteria</taxon>
        <taxon>Bacillati</taxon>
        <taxon>Actinomycetota</taxon>
        <taxon>Actinomycetes</taxon>
        <taxon>Kitasatosporales</taxon>
        <taxon>Streptomycetaceae</taxon>
        <taxon>Kitasatospora</taxon>
    </lineage>
</organism>
<comment type="caution">
    <text evidence="1">The sequence shown here is derived from an EMBL/GenBank/DDBJ whole genome shotgun (WGS) entry which is preliminary data.</text>
</comment>
<dbReference type="AlphaFoldDB" id="A0A561EN89"/>
<dbReference type="RefSeq" id="WP_145789644.1">
    <property type="nucleotide sequence ID" value="NZ_BAAABR010000089.1"/>
</dbReference>
<evidence type="ECO:0000313" key="1">
    <source>
        <dbReference type="EMBL" id="TWE17086.1"/>
    </source>
</evidence>
<reference evidence="1 2" key="1">
    <citation type="submission" date="2019-06" db="EMBL/GenBank/DDBJ databases">
        <title>Sequencing the genomes of 1000 actinobacteria strains.</title>
        <authorList>
            <person name="Klenk H.-P."/>
        </authorList>
    </citation>
    <scope>NUCLEOTIDE SEQUENCE [LARGE SCALE GENOMIC DNA]</scope>
    <source>
        <strain evidence="1 2">DSM 41649</strain>
    </source>
</reference>
<accession>A0A561EN89</accession>
<name>A0A561EN89_9ACTN</name>
<dbReference type="OrthoDB" id="4571458at2"/>
<proteinExistence type="predicted"/>
<protein>
    <submittedName>
        <fullName evidence="1">Uncharacterized protein</fullName>
    </submittedName>
</protein>